<protein>
    <submittedName>
        <fullName evidence="1">Uncharacterized protein</fullName>
    </submittedName>
</protein>
<organism evidence="1 2">
    <name type="scientific">Canavalia gladiata</name>
    <name type="common">Sword bean</name>
    <name type="synonym">Dolichos gladiatus</name>
    <dbReference type="NCBI Taxonomy" id="3824"/>
    <lineage>
        <taxon>Eukaryota</taxon>
        <taxon>Viridiplantae</taxon>
        <taxon>Streptophyta</taxon>
        <taxon>Embryophyta</taxon>
        <taxon>Tracheophyta</taxon>
        <taxon>Spermatophyta</taxon>
        <taxon>Magnoliopsida</taxon>
        <taxon>eudicotyledons</taxon>
        <taxon>Gunneridae</taxon>
        <taxon>Pentapetalae</taxon>
        <taxon>rosids</taxon>
        <taxon>fabids</taxon>
        <taxon>Fabales</taxon>
        <taxon>Fabaceae</taxon>
        <taxon>Papilionoideae</taxon>
        <taxon>50 kb inversion clade</taxon>
        <taxon>NPAAA clade</taxon>
        <taxon>indigoferoid/millettioid clade</taxon>
        <taxon>Phaseoleae</taxon>
        <taxon>Canavalia</taxon>
    </lineage>
</organism>
<dbReference type="EMBL" id="JAYMYQ010000007">
    <property type="protein sequence ID" value="KAK7321709.1"/>
    <property type="molecule type" value="Genomic_DNA"/>
</dbReference>
<sequence length="68" mass="7588">MDAGIFRDSSGNGQVDSVTGLGIEQLSTLNYGEYCVAWNQLIFRTTWENSSKDLGFLAVLFRIHPFSL</sequence>
<evidence type="ECO:0000313" key="2">
    <source>
        <dbReference type="Proteomes" id="UP001367508"/>
    </source>
</evidence>
<keyword evidence="2" id="KW-1185">Reference proteome</keyword>
<evidence type="ECO:0000313" key="1">
    <source>
        <dbReference type="EMBL" id="KAK7321709.1"/>
    </source>
</evidence>
<dbReference type="Proteomes" id="UP001367508">
    <property type="component" value="Unassembled WGS sequence"/>
</dbReference>
<proteinExistence type="predicted"/>
<reference evidence="1 2" key="1">
    <citation type="submission" date="2024-01" db="EMBL/GenBank/DDBJ databases">
        <title>The genomes of 5 underutilized Papilionoideae crops provide insights into root nodulation and disease resistanc.</title>
        <authorList>
            <person name="Jiang F."/>
        </authorList>
    </citation>
    <scope>NUCLEOTIDE SEQUENCE [LARGE SCALE GENOMIC DNA]</scope>
    <source>
        <strain evidence="1">LVBAO_FW01</strain>
        <tissue evidence="1">Leaves</tissue>
    </source>
</reference>
<accession>A0AAN9Q559</accession>
<gene>
    <name evidence="1" type="ORF">VNO77_32592</name>
</gene>
<name>A0AAN9Q559_CANGL</name>
<comment type="caution">
    <text evidence="1">The sequence shown here is derived from an EMBL/GenBank/DDBJ whole genome shotgun (WGS) entry which is preliminary data.</text>
</comment>
<dbReference type="AlphaFoldDB" id="A0AAN9Q559"/>